<name>A0A4U9S212_HATHI</name>
<dbReference type="RefSeq" id="WP_138211050.1">
    <property type="nucleotide sequence ID" value="NZ_CBCRUQ010000006.1"/>
</dbReference>
<dbReference type="Proteomes" id="UP000308489">
    <property type="component" value="Chromosome 1"/>
</dbReference>
<accession>A0A4U9S212</accession>
<dbReference type="OrthoDB" id="1923317at2"/>
<evidence type="ECO:0000313" key="2">
    <source>
        <dbReference type="EMBL" id="VTQ95610.1"/>
    </source>
</evidence>
<keyword evidence="1" id="KW-0812">Transmembrane</keyword>
<dbReference type="KEGG" id="hhw:NCTC503_02552"/>
<feature type="transmembrane region" description="Helical" evidence="1">
    <location>
        <begin position="18"/>
        <end position="36"/>
    </location>
</feature>
<dbReference type="AlphaFoldDB" id="A0A4U9S212"/>
<feature type="transmembrane region" description="Helical" evidence="1">
    <location>
        <begin position="63"/>
        <end position="81"/>
    </location>
</feature>
<feature type="transmembrane region" description="Helical" evidence="1">
    <location>
        <begin position="111"/>
        <end position="137"/>
    </location>
</feature>
<evidence type="ECO:0000256" key="1">
    <source>
        <dbReference type="SAM" id="Phobius"/>
    </source>
</evidence>
<sequence length="271" mass="30763">MKGLVLNELYLYIKKKNLYLLGVIQIIILISIYMVYSSSNAELLRPNYIDGVLRVCGGIEKEFSLIYFCQWFIILGILIAISQNNAEIKDDFDLMILTRAESRIKWWTSKLLSLAIVVFIYVLLLSLEGYILSIIIFKNTPSFSKYSSIYYPNISEFQGSFYTLQAIVITIITTGFLAISTLFQTISVAFNNNKRCYTTLIVVTIILGMLYNKGSIPRQLSPMHYASSIDINPNIKSYISYISFNLVVFLGSSFIGGILVGKKDIDIIFKS</sequence>
<dbReference type="EMBL" id="LR590481">
    <property type="protein sequence ID" value="VTQ95610.1"/>
    <property type="molecule type" value="Genomic_DNA"/>
</dbReference>
<feature type="transmembrane region" description="Helical" evidence="1">
    <location>
        <begin position="161"/>
        <end position="183"/>
    </location>
</feature>
<keyword evidence="1" id="KW-1133">Transmembrane helix</keyword>
<reference evidence="2 3" key="1">
    <citation type="submission" date="2019-05" db="EMBL/GenBank/DDBJ databases">
        <authorList>
            <consortium name="Pathogen Informatics"/>
        </authorList>
    </citation>
    <scope>NUCLEOTIDE SEQUENCE [LARGE SCALE GENOMIC DNA]</scope>
    <source>
        <strain evidence="2 3">NCTC503</strain>
    </source>
</reference>
<keyword evidence="1" id="KW-0472">Membrane</keyword>
<keyword evidence="3" id="KW-1185">Reference proteome</keyword>
<evidence type="ECO:0000313" key="3">
    <source>
        <dbReference type="Proteomes" id="UP000308489"/>
    </source>
</evidence>
<organism evidence="2 3">
    <name type="scientific">Hathewaya histolytica</name>
    <name type="common">Clostridium histolyticum</name>
    <dbReference type="NCBI Taxonomy" id="1498"/>
    <lineage>
        <taxon>Bacteria</taxon>
        <taxon>Bacillati</taxon>
        <taxon>Bacillota</taxon>
        <taxon>Clostridia</taxon>
        <taxon>Eubacteriales</taxon>
        <taxon>Clostridiaceae</taxon>
        <taxon>Hathewaya</taxon>
    </lineage>
</organism>
<feature type="transmembrane region" description="Helical" evidence="1">
    <location>
        <begin position="238"/>
        <end position="261"/>
    </location>
</feature>
<proteinExistence type="predicted"/>
<gene>
    <name evidence="2" type="ORF">NCTC503_02552</name>
</gene>
<feature type="transmembrane region" description="Helical" evidence="1">
    <location>
        <begin position="195"/>
        <end position="212"/>
    </location>
</feature>
<protein>
    <submittedName>
        <fullName evidence="2">ABC-type transport system involved in multi-copper enzyme maturation, permease component</fullName>
    </submittedName>
</protein>